<dbReference type="AlphaFoldDB" id="A0A4P9X1I6"/>
<dbReference type="STRING" id="1555241.A0A4P9X1I6"/>
<evidence type="ECO:0000256" key="3">
    <source>
        <dbReference type="ARBA" id="ARBA00023203"/>
    </source>
</evidence>
<dbReference type="Pfam" id="PF02755">
    <property type="entry name" value="RPEL"/>
    <property type="match status" value="1"/>
</dbReference>
<evidence type="ECO:0000313" key="7">
    <source>
        <dbReference type="Proteomes" id="UP000274922"/>
    </source>
</evidence>
<dbReference type="PANTHER" id="PTHR12751">
    <property type="entry name" value="PHOSPHATASE AND ACTIN REGULATOR PHACTR"/>
    <property type="match status" value="1"/>
</dbReference>
<dbReference type="Proteomes" id="UP000274922">
    <property type="component" value="Unassembled WGS sequence"/>
</dbReference>
<evidence type="ECO:0008006" key="8">
    <source>
        <dbReference type="Google" id="ProtNLM"/>
    </source>
</evidence>
<dbReference type="PROSITE" id="PS51073">
    <property type="entry name" value="RPEL"/>
    <property type="match status" value="3"/>
</dbReference>
<keyword evidence="7" id="KW-1185">Reference proteome</keyword>
<proteinExistence type="inferred from homology"/>
<sequence length="262" mass="29505">MASTADPVSHYGDPNEVGTSASARLGDVSSELPAGKFGKIVSDLGKRLSRRQERDELLQKNILREDEAATASTLHAAKIALEQSKQKDTLNRRILNRPSRVDLKMRNILRGDDSLSELSVSAATAPVPITDRQEALKGILKKRPERQELVELNILKRADVDPSLAATQQALRRAQLTNALEGQLKNRPDVAELEDRKILQFEETVEVLPTFRKSEYNRKPDNDATFRKLTPQLKVAIREELNSYKKHEMPVHEKSARNTCFH</sequence>
<reference evidence="7" key="1">
    <citation type="journal article" date="2018" name="Nat. Microbiol.">
        <title>Leveraging single-cell genomics to expand the fungal tree of life.</title>
        <authorList>
            <person name="Ahrendt S.R."/>
            <person name="Quandt C.A."/>
            <person name="Ciobanu D."/>
            <person name="Clum A."/>
            <person name="Salamov A."/>
            <person name="Andreopoulos B."/>
            <person name="Cheng J.F."/>
            <person name="Woyke T."/>
            <person name="Pelin A."/>
            <person name="Henrissat B."/>
            <person name="Reynolds N.K."/>
            <person name="Benny G.L."/>
            <person name="Smith M.E."/>
            <person name="James T.Y."/>
            <person name="Grigoriev I.V."/>
        </authorList>
    </citation>
    <scope>NUCLEOTIDE SEQUENCE [LARGE SCALE GENOMIC DNA]</scope>
    <source>
        <strain evidence="7">ATCC 52028</strain>
    </source>
</reference>
<dbReference type="Gene3D" id="6.10.150.10">
    <property type="match status" value="2"/>
</dbReference>
<evidence type="ECO:0000256" key="2">
    <source>
        <dbReference type="ARBA" id="ARBA00022737"/>
    </source>
</evidence>
<feature type="repeat" description="RPEL" evidence="4">
    <location>
        <begin position="178"/>
        <end position="203"/>
    </location>
</feature>
<organism evidence="6 7">
    <name type="scientific">Caulochytrium protostelioides</name>
    <dbReference type="NCBI Taxonomy" id="1555241"/>
    <lineage>
        <taxon>Eukaryota</taxon>
        <taxon>Fungi</taxon>
        <taxon>Fungi incertae sedis</taxon>
        <taxon>Chytridiomycota</taxon>
        <taxon>Chytridiomycota incertae sedis</taxon>
        <taxon>Chytridiomycetes</taxon>
        <taxon>Caulochytriales</taxon>
        <taxon>Caulochytriaceae</taxon>
        <taxon>Caulochytrium</taxon>
    </lineage>
</organism>
<protein>
    <recommendedName>
        <fullName evidence="8">RPEL repeat protein</fullName>
    </recommendedName>
</protein>
<evidence type="ECO:0000256" key="5">
    <source>
        <dbReference type="SAM" id="MobiDB-lite"/>
    </source>
</evidence>
<dbReference type="EMBL" id="ML014328">
    <property type="protein sequence ID" value="RKO99032.1"/>
    <property type="molecule type" value="Genomic_DNA"/>
</dbReference>
<feature type="region of interest" description="Disordered" evidence="5">
    <location>
        <begin position="1"/>
        <end position="24"/>
    </location>
</feature>
<evidence type="ECO:0000313" key="6">
    <source>
        <dbReference type="EMBL" id="RKO99032.1"/>
    </source>
</evidence>
<keyword evidence="3" id="KW-0009">Actin-binding</keyword>
<dbReference type="GO" id="GO:0030036">
    <property type="term" value="P:actin cytoskeleton organization"/>
    <property type="evidence" value="ECO:0007669"/>
    <property type="project" value="TreeGrafter"/>
</dbReference>
<evidence type="ECO:0000256" key="1">
    <source>
        <dbReference type="ARBA" id="ARBA00009795"/>
    </source>
</evidence>
<dbReference type="GO" id="GO:0003779">
    <property type="term" value="F:actin binding"/>
    <property type="evidence" value="ECO:0007669"/>
    <property type="project" value="UniProtKB-KW"/>
</dbReference>
<comment type="similarity">
    <text evidence="1">Belongs to the phosphatase and actin regulator family.</text>
</comment>
<dbReference type="OrthoDB" id="5563016at2759"/>
<keyword evidence="2" id="KW-0677">Repeat</keyword>
<dbReference type="InterPro" id="IPR004018">
    <property type="entry name" value="RPEL_repeat"/>
</dbReference>
<dbReference type="PANTHER" id="PTHR12751:SF18">
    <property type="entry name" value="PHOSPHATASE AND ACTIN REGULATOR 1"/>
    <property type="match status" value="1"/>
</dbReference>
<feature type="repeat" description="RPEL" evidence="4">
    <location>
        <begin position="88"/>
        <end position="113"/>
    </location>
</feature>
<accession>A0A4P9X1I6</accession>
<name>A0A4P9X1I6_9FUNG</name>
<dbReference type="SMART" id="SM00707">
    <property type="entry name" value="RPEL"/>
    <property type="match status" value="4"/>
</dbReference>
<evidence type="ECO:0000256" key="4">
    <source>
        <dbReference type="PROSITE-ProRule" id="PRU00401"/>
    </source>
</evidence>
<gene>
    <name evidence="6" type="ORF">CXG81DRAFT_15126</name>
</gene>
<feature type="repeat" description="RPEL" evidence="4">
    <location>
        <begin position="42"/>
        <end position="67"/>
    </location>
</feature>